<dbReference type="GO" id="GO:0016829">
    <property type="term" value="F:lyase activity"/>
    <property type="evidence" value="ECO:0007669"/>
    <property type="project" value="UniProtKB-KW"/>
</dbReference>
<dbReference type="SMART" id="SM00186">
    <property type="entry name" value="FBG"/>
    <property type="match status" value="1"/>
</dbReference>
<dbReference type="eggNOG" id="KOG4171">
    <property type="taxonomic scope" value="Eukaryota"/>
</dbReference>
<dbReference type="PANTHER" id="PTHR19143:SF458">
    <property type="entry name" value="FIBRINOGEN C-TERMINAL DOMAIN-CONTAINING PROTEIN-RELATED"/>
    <property type="match status" value="1"/>
</dbReference>
<feature type="chain" id="PRO_5010855051" description="Fibrinogen C-terminal domain-containing protein" evidence="2">
    <location>
        <begin position="20"/>
        <end position="279"/>
    </location>
</feature>
<dbReference type="InterPro" id="IPR014716">
    <property type="entry name" value="Fibrinogen_a/b/g_C_1"/>
</dbReference>
<dbReference type="Gene3D" id="3.90.215.10">
    <property type="entry name" value="Gamma Fibrinogen, chain A, domain 1"/>
    <property type="match status" value="1"/>
</dbReference>
<dbReference type="EnsemblMetazoa" id="Aqu2.1.13048_001">
    <property type="protein sequence ID" value="Aqu2.1.13048_001"/>
    <property type="gene ID" value="Aqu2.1.13048"/>
</dbReference>
<dbReference type="NCBIfam" id="NF040941">
    <property type="entry name" value="GGGWT_bact"/>
    <property type="match status" value="1"/>
</dbReference>
<dbReference type="InParanoid" id="A0A1X7TEX2"/>
<organism evidence="5">
    <name type="scientific">Amphimedon queenslandica</name>
    <name type="common">Sponge</name>
    <dbReference type="NCBI Taxonomy" id="400682"/>
    <lineage>
        <taxon>Eukaryota</taxon>
        <taxon>Metazoa</taxon>
        <taxon>Porifera</taxon>
        <taxon>Demospongiae</taxon>
        <taxon>Heteroscleromorpha</taxon>
        <taxon>Haplosclerida</taxon>
        <taxon>Niphatidae</taxon>
        <taxon>Amphimedon</taxon>
    </lineage>
</organism>
<evidence type="ECO:0000256" key="1">
    <source>
        <dbReference type="ARBA" id="ARBA00023239"/>
    </source>
</evidence>
<evidence type="ECO:0000256" key="2">
    <source>
        <dbReference type="SAM" id="SignalP"/>
    </source>
</evidence>
<dbReference type="Gene3D" id="3.30.70.1230">
    <property type="entry name" value="Nucleotide cyclase"/>
    <property type="match status" value="1"/>
</dbReference>
<keyword evidence="2" id="KW-0732">Signal</keyword>
<evidence type="ECO:0000313" key="5">
    <source>
        <dbReference type="EnsemblMetazoa" id="Aqu2.1.13048_001"/>
    </source>
</evidence>
<feature type="signal peptide" evidence="2">
    <location>
        <begin position="1"/>
        <end position="19"/>
    </location>
</feature>
<dbReference type="PROSITE" id="PS50125">
    <property type="entry name" value="GUANYLATE_CYCLASE_2"/>
    <property type="match status" value="1"/>
</dbReference>
<dbReference type="SUPFAM" id="SSF56496">
    <property type="entry name" value="Fibrinogen C-terminal domain-like"/>
    <property type="match status" value="1"/>
</dbReference>
<dbReference type="OMA" id="INKANCA"/>
<dbReference type="eggNOG" id="KOG2579">
    <property type="taxonomic scope" value="Eukaryota"/>
</dbReference>
<accession>A0A1X7TEX2</accession>
<dbReference type="InterPro" id="IPR036056">
    <property type="entry name" value="Fibrinogen-like_C"/>
</dbReference>
<dbReference type="InterPro" id="IPR002181">
    <property type="entry name" value="Fibrinogen_a/b/g_C_dom"/>
</dbReference>
<sequence length="279" mass="31306">MNGLFLLLAVIYCCTNVIGICHDNNSPFYSDSSVTAPIDCPIAKDCKAWFDAGATKSGVYPIKPDGDSPFQVYCDMETDGGGWTVFQRRQDGSVDFYRGWSEYEKGSNYLRVDLGDFEGNKVYAKYNSFEILDSYTQYTIVIGSYTGTAGDSLTFNNMMKFSTEDSDNDLHGSHCAKVFSGAWWFKTCHRAHLNAPYYRSSSVPQWRGIIWYAFKGDRYSLKFTEMKMRIGIHSGAVVAGIVGTRMPRYCLCGNTVNMASRTEANGEPGKIQVTQWTHK</sequence>
<proteinExistence type="predicted"/>
<protein>
    <recommendedName>
        <fullName evidence="6">Fibrinogen C-terminal domain-containing protein</fullName>
    </recommendedName>
</protein>
<dbReference type="InterPro" id="IPR001054">
    <property type="entry name" value="A/G_cyclase"/>
</dbReference>
<dbReference type="SUPFAM" id="SSF55073">
    <property type="entry name" value="Nucleotide cyclase"/>
    <property type="match status" value="1"/>
</dbReference>
<feature type="domain" description="Fibrinogen C-terminal" evidence="4">
    <location>
        <begin position="37"/>
        <end position="232"/>
    </location>
</feature>
<dbReference type="GO" id="GO:0009190">
    <property type="term" value="P:cyclic nucleotide biosynthetic process"/>
    <property type="evidence" value="ECO:0007669"/>
    <property type="project" value="InterPro"/>
</dbReference>
<evidence type="ECO:0000259" key="3">
    <source>
        <dbReference type="PROSITE" id="PS50125"/>
    </source>
</evidence>
<dbReference type="AlphaFoldDB" id="A0A1X7TEX2"/>
<dbReference type="SMART" id="SM00044">
    <property type="entry name" value="CYCc"/>
    <property type="match status" value="1"/>
</dbReference>
<dbReference type="PROSITE" id="PS51406">
    <property type="entry name" value="FIBRINOGEN_C_2"/>
    <property type="match status" value="1"/>
</dbReference>
<dbReference type="Gene3D" id="4.10.530.10">
    <property type="entry name" value="Gamma-fibrinogen Carboxyl Terminal Fragment, domain 2"/>
    <property type="match status" value="1"/>
</dbReference>
<dbReference type="CDD" id="cd00087">
    <property type="entry name" value="FReD"/>
    <property type="match status" value="1"/>
</dbReference>
<evidence type="ECO:0008006" key="6">
    <source>
        <dbReference type="Google" id="ProtNLM"/>
    </source>
</evidence>
<dbReference type="PANTHER" id="PTHR19143">
    <property type="entry name" value="FIBRINOGEN/TENASCIN/ANGIOPOEITIN"/>
    <property type="match status" value="1"/>
</dbReference>
<name>A0A1X7TEX2_AMPQE</name>
<dbReference type="GO" id="GO:0005615">
    <property type="term" value="C:extracellular space"/>
    <property type="evidence" value="ECO:0007669"/>
    <property type="project" value="TreeGrafter"/>
</dbReference>
<keyword evidence="1" id="KW-0456">Lyase</keyword>
<reference evidence="5" key="1">
    <citation type="submission" date="2017-05" db="UniProtKB">
        <authorList>
            <consortium name="EnsemblMetazoa"/>
        </authorList>
    </citation>
    <scope>IDENTIFICATION</scope>
</reference>
<dbReference type="Pfam" id="PF00147">
    <property type="entry name" value="Fibrinogen_C"/>
    <property type="match status" value="1"/>
</dbReference>
<dbReference type="InterPro" id="IPR029787">
    <property type="entry name" value="Nucleotide_cyclase"/>
</dbReference>
<dbReference type="OrthoDB" id="7735550at2759"/>
<evidence type="ECO:0000259" key="4">
    <source>
        <dbReference type="PROSITE" id="PS51406"/>
    </source>
</evidence>
<dbReference type="InterPro" id="IPR050373">
    <property type="entry name" value="Fibrinogen_C-term_domain"/>
</dbReference>
<feature type="domain" description="Guanylate cyclase" evidence="3">
    <location>
        <begin position="226"/>
        <end position="263"/>
    </location>
</feature>
<dbReference type="CDD" id="cd07302">
    <property type="entry name" value="CHD"/>
    <property type="match status" value="1"/>
</dbReference>
<dbReference type="GO" id="GO:0035556">
    <property type="term" value="P:intracellular signal transduction"/>
    <property type="evidence" value="ECO:0007669"/>
    <property type="project" value="InterPro"/>
</dbReference>